<dbReference type="InterPro" id="IPR017853">
    <property type="entry name" value="GH"/>
</dbReference>
<dbReference type="Gene3D" id="3.90.400.10">
    <property type="entry name" value="Oligo-1,6-glucosidase, Domain 2"/>
    <property type="match status" value="1"/>
</dbReference>
<dbReference type="GO" id="GO:0006865">
    <property type="term" value="P:amino acid transport"/>
    <property type="evidence" value="ECO:0007669"/>
    <property type="project" value="TreeGrafter"/>
</dbReference>
<dbReference type="SUPFAM" id="SSF51445">
    <property type="entry name" value="(Trans)glycosidases"/>
    <property type="match status" value="1"/>
</dbReference>
<dbReference type="EnsemblMetazoa" id="XM_038215703.1">
    <property type="protein sequence ID" value="XP_038071631.1"/>
    <property type="gene ID" value="LOC119740409"/>
</dbReference>
<evidence type="ECO:0000256" key="3">
    <source>
        <dbReference type="SAM" id="SignalP"/>
    </source>
</evidence>
<reference evidence="5" key="1">
    <citation type="submission" date="2022-11" db="UniProtKB">
        <authorList>
            <consortium name="EnsemblMetazoa"/>
        </authorList>
    </citation>
    <scope>IDENTIFICATION</scope>
</reference>
<dbReference type="CDD" id="cd11328">
    <property type="entry name" value="AmyAc_maltase"/>
    <property type="match status" value="1"/>
</dbReference>
<dbReference type="Pfam" id="PF00128">
    <property type="entry name" value="Alpha-amylase"/>
    <property type="match status" value="1"/>
</dbReference>
<dbReference type="OrthoDB" id="1740265at2759"/>
<accession>A0A914B5X0</accession>
<keyword evidence="1" id="KW-0378">Hydrolase</keyword>
<name>A0A914B5X0_PATMI</name>
<dbReference type="PANTHER" id="PTHR10357">
    <property type="entry name" value="ALPHA-AMYLASE FAMILY MEMBER"/>
    <property type="match status" value="1"/>
</dbReference>
<evidence type="ECO:0000313" key="5">
    <source>
        <dbReference type="EnsemblMetazoa" id="XP_038071631.1"/>
    </source>
</evidence>
<dbReference type="GO" id="GO:0005975">
    <property type="term" value="P:carbohydrate metabolic process"/>
    <property type="evidence" value="ECO:0007669"/>
    <property type="project" value="InterPro"/>
</dbReference>
<evidence type="ECO:0000259" key="4">
    <source>
        <dbReference type="SMART" id="SM00642"/>
    </source>
</evidence>
<evidence type="ECO:0000256" key="1">
    <source>
        <dbReference type="ARBA" id="ARBA00022801"/>
    </source>
</evidence>
<dbReference type="GeneID" id="119740409"/>
<dbReference type="InterPro" id="IPR013780">
    <property type="entry name" value="Glyco_hydro_b"/>
</dbReference>
<keyword evidence="6" id="KW-1185">Reference proteome</keyword>
<dbReference type="InterPro" id="IPR045857">
    <property type="entry name" value="O16G_dom_2"/>
</dbReference>
<evidence type="ECO:0000256" key="2">
    <source>
        <dbReference type="ARBA" id="ARBA00023295"/>
    </source>
</evidence>
<dbReference type="GO" id="GO:0016798">
    <property type="term" value="F:hydrolase activity, acting on glycosyl bonds"/>
    <property type="evidence" value="ECO:0007669"/>
    <property type="project" value="UniProtKB-KW"/>
</dbReference>
<feature type="signal peptide" evidence="3">
    <location>
        <begin position="1"/>
        <end position="24"/>
    </location>
</feature>
<keyword evidence="3" id="KW-0732">Signal</keyword>
<dbReference type="Gene3D" id="3.20.20.80">
    <property type="entry name" value="Glycosidases"/>
    <property type="match status" value="1"/>
</dbReference>
<feature type="domain" description="Glycosyl hydrolase family 13 catalytic" evidence="4">
    <location>
        <begin position="38"/>
        <end position="436"/>
    </location>
</feature>
<dbReference type="PANTHER" id="PTHR10357:SF179">
    <property type="entry name" value="NEUTRAL AND BASIC AMINO ACID TRANSPORT PROTEIN RBAT"/>
    <property type="match status" value="1"/>
</dbReference>
<organism evidence="5 6">
    <name type="scientific">Patiria miniata</name>
    <name type="common">Bat star</name>
    <name type="synonym">Asterina miniata</name>
    <dbReference type="NCBI Taxonomy" id="46514"/>
    <lineage>
        <taxon>Eukaryota</taxon>
        <taxon>Metazoa</taxon>
        <taxon>Echinodermata</taxon>
        <taxon>Eleutherozoa</taxon>
        <taxon>Asterozoa</taxon>
        <taxon>Asteroidea</taxon>
        <taxon>Valvatacea</taxon>
        <taxon>Valvatida</taxon>
        <taxon>Asterinidae</taxon>
        <taxon>Patiria</taxon>
    </lineage>
</organism>
<dbReference type="RefSeq" id="XP_038071631.1">
    <property type="nucleotide sequence ID" value="XM_038215703.1"/>
</dbReference>
<dbReference type="Proteomes" id="UP000887568">
    <property type="component" value="Unplaced"/>
</dbReference>
<keyword evidence="2" id="KW-0326">Glycosidase</keyword>
<evidence type="ECO:0000313" key="6">
    <source>
        <dbReference type="Proteomes" id="UP000887568"/>
    </source>
</evidence>
<feature type="chain" id="PRO_5037562404" description="Glycosyl hydrolase family 13 catalytic domain-containing protein" evidence="3">
    <location>
        <begin position="25"/>
        <end position="625"/>
    </location>
</feature>
<proteinExistence type="predicted"/>
<dbReference type="OMA" id="STYHYWA"/>
<dbReference type="AlphaFoldDB" id="A0A914B5X0"/>
<dbReference type="FunFam" id="3.90.400.10:FF:000002">
    <property type="entry name" value="Sucrose isomerase"/>
    <property type="match status" value="1"/>
</dbReference>
<dbReference type="Gene3D" id="2.60.40.1180">
    <property type="entry name" value="Golgi alpha-mannosidase II"/>
    <property type="match status" value="1"/>
</dbReference>
<protein>
    <recommendedName>
        <fullName evidence="4">Glycosyl hydrolase family 13 catalytic domain-containing protein</fullName>
    </recommendedName>
</protein>
<sequence>MARVSLATCVAVLLLVSTPPVAVGFESNEWWKGTIVYQIYPRSFMDSDGDGVGDLAGITSRLEYFNDIGVGTVWLSPVYKSPMADFGYDVADFKDIDPIFGTMADFDALIAKAHRLGLKLMMDFVPNHSSDQHQWFLDSKKNKDSTNEYKDYYVWEDPKQGCSDPPQQCVPNNWVSVFGGSMWEWVPERQQFYLHQFLVEQPDLNYRKPEVKTAMDDVVRFWLTKGVDGLRVDAIRHMYESEGLEDEPVNPDYTPKPGEQAQYDSLLHTMTADLPELHDVIKDWRDIFQEFSTDQYRFMVTETYDTHKALLPYYGTPERPEADYPFNFGLIELNKENLSGTKIHQLVDDWMKDLPHDKWPNWVIGNHDNFRIADKIGLEYARALNVLNLLLPGTPTTYYGEEIAMEDIWVSYNDTQDPFAINNPEHWEEYTRDPERSPMQWDRSSHAGFSTTAGKTWLPVNQNYLSGINVADQKADNTSALALYKKLAALRKDEPAFQTNHLKYVIVNDKIFSFLRMPDDQDTKPDSFLVIINAGTSESTDDYTAALTKLELKAEGDAGVIKVSSNMDRNGKSQGLSKISSAAGEALIIKASVYGFSSASVPTLSLTLSIATVMVKIFYHVMFKY</sequence>
<dbReference type="InterPro" id="IPR006047">
    <property type="entry name" value="GH13_cat_dom"/>
</dbReference>
<dbReference type="SMART" id="SM00642">
    <property type="entry name" value="Aamy"/>
    <property type="match status" value="1"/>
</dbReference>